<protein>
    <submittedName>
        <fullName evidence="1">Uncharacterized protein</fullName>
    </submittedName>
</protein>
<dbReference type="EMBL" id="JAGFNK010000064">
    <property type="protein sequence ID" value="KAI9509466.1"/>
    <property type="molecule type" value="Genomic_DNA"/>
</dbReference>
<comment type="caution">
    <text evidence="1">The sequence shown here is derived from an EMBL/GenBank/DDBJ whole genome shotgun (WGS) entry which is preliminary data.</text>
</comment>
<gene>
    <name evidence="1" type="ORF">F5148DRAFT_756134</name>
</gene>
<accession>A0ACC0UD80</accession>
<keyword evidence="2" id="KW-1185">Reference proteome</keyword>
<dbReference type="Proteomes" id="UP001207468">
    <property type="component" value="Unassembled WGS sequence"/>
</dbReference>
<evidence type="ECO:0000313" key="2">
    <source>
        <dbReference type="Proteomes" id="UP001207468"/>
    </source>
</evidence>
<organism evidence="1 2">
    <name type="scientific">Russula earlei</name>
    <dbReference type="NCBI Taxonomy" id="71964"/>
    <lineage>
        <taxon>Eukaryota</taxon>
        <taxon>Fungi</taxon>
        <taxon>Dikarya</taxon>
        <taxon>Basidiomycota</taxon>
        <taxon>Agaricomycotina</taxon>
        <taxon>Agaricomycetes</taxon>
        <taxon>Russulales</taxon>
        <taxon>Russulaceae</taxon>
        <taxon>Russula</taxon>
    </lineage>
</organism>
<proteinExistence type="predicted"/>
<reference evidence="1" key="1">
    <citation type="submission" date="2021-03" db="EMBL/GenBank/DDBJ databases">
        <title>Evolutionary priming and transition to the ectomycorrhizal habit in an iconic lineage of mushroom-forming fungi: is preadaptation a requirement?</title>
        <authorList>
            <consortium name="DOE Joint Genome Institute"/>
            <person name="Looney B.P."/>
            <person name="Miyauchi S."/>
            <person name="Morin E."/>
            <person name="Drula E."/>
            <person name="Courty P.E."/>
            <person name="Chicoki N."/>
            <person name="Fauchery L."/>
            <person name="Kohler A."/>
            <person name="Kuo A."/>
            <person name="LaButti K."/>
            <person name="Pangilinan J."/>
            <person name="Lipzen A."/>
            <person name="Riley R."/>
            <person name="Andreopoulos W."/>
            <person name="He G."/>
            <person name="Johnson J."/>
            <person name="Barry K.W."/>
            <person name="Grigoriev I.V."/>
            <person name="Nagy L."/>
            <person name="Hibbett D."/>
            <person name="Henrissat B."/>
            <person name="Matheny P.B."/>
            <person name="Labbe J."/>
            <person name="Martin A.F."/>
        </authorList>
    </citation>
    <scope>NUCLEOTIDE SEQUENCE</scope>
    <source>
        <strain evidence="1">BPL698</strain>
    </source>
</reference>
<name>A0ACC0UD80_9AGAM</name>
<evidence type="ECO:0000313" key="1">
    <source>
        <dbReference type="EMBL" id="KAI9509466.1"/>
    </source>
</evidence>
<sequence length="613" mass="67380">MLTPPRPRENITALKQRSPKAQDKENAVLHQMTAPRKPPSARGLARKPSALGDRTVQMRNFENSLVGALDKSVSETDKSKGSVRDRMREWELERARLREMERVGESDNQDPEQETERPLPGRKPSRLRDAMPPVPRSPDPPTRLTETFARNMSARLVKPTQDSTAPPTSMSPLPVETDLPMRESLVRNACANESSLSLFKQSLKVPLGKTVDICKSSIGIIGRRQSAASPCSTKRLSERPSWENEILDEVNSSLPIVQQAARNQRVGADSRVDRMTIWLQNVEKVVADARQNFASSNASLLPPFPVAPGPQTRRPSRDRSQDDLSRLTRPSRRALRSNQIIQVEQDSSTDQSFASSSTPERNGRHVVIPMDVPLVIPPEGPSRSAFSYDSPRPTRRATVLGRSPGKSGILDIEVDMTPSKRREKSKSANDLKRLIRPISKVQFELDKLAAKTSLSAVLDNLFTPDPMPLDPDTSGSSSDHRAVASPEPDSPTQRDIEGVYDRFLMATSGVKRVGRGYQSCHVKPVSTNVSSLPTKSPGRFFHSTRRPMPPPISSEDKFMAASTDEFGVILSGNANVDGPGLREDRAGAAKVVSRALKALVTGKTGVKTASRTS</sequence>